<dbReference type="OrthoDB" id="6408197at2759"/>
<organism evidence="4 5">
    <name type="scientific">Trichonephila inaurata madagascariensis</name>
    <dbReference type="NCBI Taxonomy" id="2747483"/>
    <lineage>
        <taxon>Eukaryota</taxon>
        <taxon>Metazoa</taxon>
        <taxon>Ecdysozoa</taxon>
        <taxon>Arthropoda</taxon>
        <taxon>Chelicerata</taxon>
        <taxon>Arachnida</taxon>
        <taxon>Araneae</taxon>
        <taxon>Araneomorphae</taxon>
        <taxon>Entelegynae</taxon>
        <taxon>Araneoidea</taxon>
        <taxon>Nephilidae</taxon>
        <taxon>Trichonephila</taxon>
        <taxon>Trichonephila inaurata</taxon>
    </lineage>
</organism>
<keyword evidence="2" id="KW-0808">Transferase</keyword>
<sequence length="224" mass="25925">MHFEAKWYARSEPLQSVVHFIKVTLKELGWNDGTEDLVMDVGCGPGKVTTKWVLTLFQEVEKIVALDYLSSMIEKARTLNAHPKVEYHVGDFEGGSTTENWKGQVSKMISIHCFNWFKTQRESFLTVYDLLQPGGEVALYFELHSDFFSALEEITYSEKWKSFFQGIYNYVPESNRKKYDSSHYRKMVEEIGFEVRFCQSELKVEDVVSDDAGSSFVEDVEDES</sequence>
<feature type="domain" description="Methyltransferase" evidence="3">
    <location>
        <begin position="38"/>
        <end position="135"/>
    </location>
</feature>
<evidence type="ECO:0000256" key="1">
    <source>
        <dbReference type="ARBA" id="ARBA00022603"/>
    </source>
</evidence>
<dbReference type="GO" id="GO:0032259">
    <property type="term" value="P:methylation"/>
    <property type="evidence" value="ECO:0007669"/>
    <property type="project" value="UniProtKB-KW"/>
</dbReference>
<proteinExistence type="predicted"/>
<dbReference type="SUPFAM" id="SSF53335">
    <property type="entry name" value="S-adenosyl-L-methionine-dependent methyltransferases"/>
    <property type="match status" value="1"/>
</dbReference>
<dbReference type="InterPro" id="IPR051052">
    <property type="entry name" value="Diverse_substrate_MTase"/>
</dbReference>
<protein>
    <submittedName>
        <fullName evidence="4">Methyltransf_25 domain-containing protein</fullName>
    </submittedName>
</protein>
<dbReference type="Proteomes" id="UP000886998">
    <property type="component" value="Unassembled WGS sequence"/>
</dbReference>
<dbReference type="AlphaFoldDB" id="A0A8X7CN46"/>
<dbReference type="PANTHER" id="PTHR44942">
    <property type="entry name" value="METHYLTRANSF_11 DOMAIN-CONTAINING PROTEIN"/>
    <property type="match status" value="1"/>
</dbReference>
<accession>A0A8X7CN46</accession>
<dbReference type="EMBL" id="BMAV01019080">
    <property type="protein sequence ID" value="GFY71780.1"/>
    <property type="molecule type" value="Genomic_DNA"/>
</dbReference>
<comment type="caution">
    <text evidence="4">The sequence shown here is derived from an EMBL/GenBank/DDBJ whole genome shotgun (WGS) entry which is preliminary data.</text>
</comment>
<reference evidence="4" key="1">
    <citation type="submission" date="2020-08" db="EMBL/GenBank/DDBJ databases">
        <title>Multicomponent nature underlies the extraordinary mechanical properties of spider dragline silk.</title>
        <authorList>
            <person name="Kono N."/>
            <person name="Nakamura H."/>
            <person name="Mori M."/>
            <person name="Yoshida Y."/>
            <person name="Ohtoshi R."/>
            <person name="Malay A.D."/>
            <person name="Moran D.A.P."/>
            <person name="Tomita M."/>
            <person name="Numata K."/>
            <person name="Arakawa K."/>
        </authorList>
    </citation>
    <scope>NUCLEOTIDE SEQUENCE</scope>
</reference>
<dbReference type="CDD" id="cd02440">
    <property type="entry name" value="AdoMet_MTases"/>
    <property type="match status" value="1"/>
</dbReference>
<evidence type="ECO:0000256" key="2">
    <source>
        <dbReference type="ARBA" id="ARBA00022679"/>
    </source>
</evidence>
<dbReference type="Pfam" id="PF13649">
    <property type="entry name" value="Methyltransf_25"/>
    <property type="match status" value="1"/>
</dbReference>
<name>A0A8X7CN46_9ARAC</name>
<dbReference type="InterPro" id="IPR041698">
    <property type="entry name" value="Methyltransf_25"/>
</dbReference>
<evidence type="ECO:0000313" key="5">
    <source>
        <dbReference type="Proteomes" id="UP000886998"/>
    </source>
</evidence>
<keyword evidence="5" id="KW-1185">Reference proteome</keyword>
<dbReference type="Gene3D" id="3.40.50.150">
    <property type="entry name" value="Vaccinia Virus protein VP39"/>
    <property type="match status" value="1"/>
</dbReference>
<gene>
    <name evidence="4" type="primary">AVEN_161372_1</name>
    <name evidence="4" type="ORF">TNIN_303311</name>
</gene>
<dbReference type="PANTHER" id="PTHR44942:SF4">
    <property type="entry name" value="METHYLTRANSFERASE TYPE 11 DOMAIN-CONTAINING PROTEIN"/>
    <property type="match status" value="1"/>
</dbReference>
<evidence type="ECO:0000313" key="4">
    <source>
        <dbReference type="EMBL" id="GFY71780.1"/>
    </source>
</evidence>
<keyword evidence="1" id="KW-0489">Methyltransferase</keyword>
<evidence type="ECO:0000259" key="3">
    <source>
        <dbReference type="Pfam" id="PF13649"/>
    </source>
</evidence>
<dbReference type="GO" id="GO:0008168">
    <property type="term" value="F:methyltransferase activity"/>
    <property type="evidence" value="ECO:0007669"/>
    <property type="project" value="UniProtKB-KW"/>
</dbReference>
<dbReference type="InterPro" id="IPR029063">
    <property type="entry name" value="SAM-dependent_MTases_sf"/>
</dbReference>